<dbReference type="Proteomes" id="UP000261811">
    <property type="component" value="Unassembled WGS sequence"/>
</dbReference>
<keyword evidence="2" id="KW-0238">DNA-binding</keyword>
<dbReference type="OrthoDB" id="7945987at2"/>
<dbReference type="PANTHER" id="PTHR33154:SF15">
    <property type="entry name" value="REGULATORY PROTEIN ARSR"/>
    <property type="match status" value="1"/>
</dbReference>
<dbReference type="PANTHER" id="PTHR33154">
    <property type="entry name" value="TRANSCRIPTIONAL REGULATOR, ARSR FAMILY"/>
    <property type="match status" value="1"/>
</dbReference>
<dbReference type="GO" id="GO:0003677">
    <property type="term" value="F:DNA binding"/>
    <property type="evidence" value="ECO:0007669"/>
    <property type="project" value="UniProtKB-KW"/>
</dbReference>
<gene>
    <name evidence="5" type="ORF">DZF91_37430</name>
</gene>
<evidence type="ECO:0000256" key="2">
    <source>
        <dbReference type="ARBA" id="ARBA00023125"/>
    </source>
</evidence>
<feature type="domain" description="HTH arsR-type" evidence="4">
    <location>
        <begin position="10"/>
        <end position="105"/>
    </location>
</feature>
<dbReference type="Pfam" id="PF12840">
    <property type="entry name" value="HTH_20"/>
    <property type="match status" value="1"/>
</dbReference>
<dbReference type="EMBL" id="QURH01001045">
    <property type="protein sequence ID" value="RFU36571.1"/>
    <property type="molecule type" value="Genomic_DNA"/>
</dbReference>
<evidence type="ECO:0000256" key="1">
    <source>
        <dbReference type="ARBA" id="ARBA00023015"/>
    </source>
</evidence>
<accession>A0A372J989</accession>
<sequence>MTEDRIKDSERLSALAHPLRRRLTDILRAYGPATASTLAERTGQGVGNVSHHLRVLGAAGIIEEAPELARDRRERWWRRASPNLSWKQSDHASDPAAALVAQTVQSMLLDRHTAAAREWLLEEQPAEWVDAAFVADRWLRLTPEELEEMGQELIAVLLKWGTREVPDDGRERRAVLAFAYGMPATP</sequence>
<dbReference type="InterPro" id="IPR051081">
    <property type="entry name" value="HTH_MetalResp_TranReg"/>
</dbReference>
<evidence type="ECO:0000313" key="5">
    <source>
        <dbReference type="EMBL" id="RFU36571.1"/>
    </source>
</evidence>
<dbReference type="InterPro" id="IPR036388">
    <property type="entry name" value="WH-like_DNA-bd_sf"/>
</dbReference>
<organism evidence="5 6">
    <name type="scientific">Actinomadura logoneensis</name>
    <dbReference type="NCBI Taxonomy" id="2293572"/>
    <lineage>
        <taxon>Bacteria</taxon>
        <taxon>Bacillati</taxon>
        <taxon>Actinomycetota</taxon>
        <taxon>Actinomycetes</taxon>
        <taxon>Streptosporangiales</taxon>
        <taxon>Thermomonosporaceae</taxon>
        <taxon>Actinomadura</taxon>
    </lineage>
</organism>
<evidence type="ECO:0000313" key="6">
    <source>
        <dbReference type="Proteomes" id="UP000261811"/>
    </source>
</evidence>
<evidence type="ECO:0000259" key="4">
    <source>
        <dbReference type="SMART" id="SM00418"/>
    </source>
</evidence>
<reference evidence="5 6" key="1">
    <citation type="submission" date="2018-08" db="EMBL/GenBank/DDBJ databases">
        <title>Actinomadura jelena sp. nov., a novel Actinomycete isolated from soil in Chad.</title>
        <authorList>
            <person name="Shi L."/>
        </authorList>
    </citation>
    <scope>NUCLEOTIDE SEQUENCE [LARGE SCALE GENOMIC DNA]</scope>
    <source>
        <strain evidence="5 6">NEAU-G17</strain>
    </source>
</reference>
<name>A0A372J989_9ACTN</name>
<dbReference type="CDD" id="cd00090">
    <property type="entry name" value="HTH_ARSR"/>
    <property type="match status" value="1"/>
</dbReference>
<keyword evidence="6" id="KW-1185">Reference proteome</keyword>
<evidence type="ECO:0000256" key="3">
    <source>
        <dbReference type="ARBA" id="ARBA00023163"/>
    </source>
</evidence>
<dbReference type="SUPFAM" id="SSF46785">
    <property type="entry name" value="Winged helix' DNA-binding domain"/>
    <property type="match status" value="1"/>
</dbReference>
<keyword evidence="3" id="KW-0804">Transcription</keyword>
<dbReference type="GO" id="GO:0003700">
    <property type="term" value="F:DNA-binding transcription factor activity"/>
    <property type="evidence" value="ECO:0007669"/>
    <property type="project" value="InterPro"/>
</dbReference>
<dbReference type="InterPro" id="IPR001845">
    <property type="entry name" value="HTH_ArsR_DNA-bd_dom"/>
</dbReference>
<dbReference type="SMART" id="SM00418">
    <property type="entry name" value="HTH_ARSR"/>
    <property type="match status" value="1"/>
</dbReference>
<keyword evidence="1" id="KW-0805">Transcription regulation</keyword>
<protein>
    <submittedName>
        <fullName evidence="5">ArsR family transcriptional regulator</fullName>
    </submittedName>
</protein>
<comment type="caution">
    <text evidence="5">The sequence shown here is derived from an EMBL/GenBank/DDBJ whole genome shotgun (WGS) entry which is preliminary data.</text>
</comment>
<proteinExistence type="predicted"/>
<dbReference type="AlphaFoldDB" id="A0A372J989"/>
<dbReference type="InterPro" id="IPR036390">
    <property type="entry name" value="WH_DNA-bd_sf"/>
</dbReference>
<dbReference type="Gene3D" id="1.10.10.10">
    <property type="entry name" value="Winged helix-like DNA-binding domain superfamily/Winged helix DNA-binding domain"/>
    <property type="match status" value="1"/>
</dbReference>
<dbReference type="InterPro" id="IPR011991">
    <property type="entry name" value="ArsR-like_HTH"/>
</dbReference>
<dbReference type="RefSeq" id="WP_117361760.1">
    <property type="nucleotide sequence ID" value="NZ_QURH01001045.1"/>
</dbReference>